<evidence type="ECO:0000256" key="7">
    <source>
        <dbReference type="ARBA" id="ARBA00023157"/>
    </source>
</evidence>
<keyword evidence="5 11" id="KW-1133">Transmembrane helix</keyword>
<evidence type="ECO:0000313" key="13">
    <source>
        <dbReference type="Proteomes" id="UP001652661"/>
    </source>
</evidence>
<dbReference type="OrthoDB" id="7864435at2759"/>
<dbReference type="Proteomes" id="UP001652661">
    <property type="component" value="Chromosome 2R"/>
</dbReference>
<evidence type="ECO:0000256" key="12">
    <source>
        <dbReference type="SAM" id="SignalP"/>
    </source>
</evidence>
<protein>
    <recommendedName>
        <fullName evidence="15">Cytokine receptor</fullName>
    </recommendedName>
</protein>
<evidence type="ECO:0000256" key="9">
    <source>
        <dbReference type="ARBA" id="ARBA00023180"/>
    </source>
</evidence>
<keyword evidence="7" id="KW-1015">Disulfide bond</keyword>
<dbReference type="GO" id="GO:0004896">
    <property type="term" value="F:cytokine receptor activity"/>
    <property type="evidence" value="ECO:0007669"/>
    <property type="project" value="InterPro"/>
</dbReference>
<keyword evidence="13" id="KW-1185">Reference proteome</keyword>
<reference evidence="14" key="2">
    <citation type="submission" date="2025-08" db="UniProtKB">
        <authorList>
            <consortium name="RefSeq"/>
        </authorList>
    </citation>
    <scope>IDENTIFICATION</scope>
    <source>
        <strain evidence="14">14028-0561.14</strain>
        <tissue evidence="14">Whole fly</tissue>
    </source>
</reference>
<feature type="compositionally biased region" description="Low complexity" evidence="10">
    <location>
        <begin position="627"/>
        <end position="636"/>
    </location>
</feature>
<evidence type="ECO:0000256" key="6">
    <source>
        <dbReference type="ARBA" id="ARBA00023136"/>
    </source>
</evidence>
<dbReference type="GO" id="GO:0016020">
    <property type="term" value="C:membrane"/>
    <property type="evidence" value="ECO:0007669"/>
    <property type="project" value="UniProtKB-SubCell"/>
</dbReference>
<comment type="subcellular location">
    <subcellularLocation>
        <location evidence="1">Membrane</location>
        <topology evidence="1">Single-pass type I membrane protein</topology>
    </subcellularLocation>
</comment>
<sequence length="665" mass="75148">MSWRAKPTVLLLLALHLTIRSHATMVKWCNGDMWSEPQAVFVGESFEVFCMCNNSTVQLQNMYLKPSHLEHQVASTPVDEYTIKHRVEVDQPRQYIRIYCMSGEDYLGEIYVNVVPTLNVTSFYCRKTATDKEASCFFKELGLAASITKKTYSLSIADLPSIPCFKGAHFSSWIDCPGLFIPRDSDNYGPNYQIQLSMEYEGHNQSKVFPMTLREMTVPEWPMTQPKFSQSSSRICLKWAHTDHLAPVALSQNWRVEIFCSNPKIKPLYTERRVTPMFGQDLCFPKLPYANQGYIFRFRRRYNVTGAPWSTEFESREVTSVADIPARPPVFLTNGFYHDPEKKELYVFWRQLDELELNGPDFTYAAATGTGKNPSFIDSNCALFSDWDPTISGVIYVWSQNSVGTSNTSNVFEVPLLANSESLQIRGLRYHDDNYTLTWQAPQEQQGLIGYAISWCSGSTIRYQICDDQKSIQIEMLERSQLLFQFNQSKLLSNMAVAASYKDKPSGGMSFVGTRFPSVQKDEQKATGLSLIQVVAVIILMVALLSLSFVSFRKLRKMAKIKVTLPDILFKSVDIEIPVPGPPVSITVPGNYPPNGVLTIDILTKECPVEEEAPPEQDYISEPPTPSSGSESSSNENLAYEPEPQTKNIPSPYVTLGTGYVRYPS</sequence>
<accession>A0A6P4IWF5</accession>
<reference evidence="13" key="1">
    <citation type="submission" date="2025-05" db="UniProtKB">
        <authorList>
            <consortium name="RefSeq"/>
        </authorList>
    </citation>
    <scope>NUCLEOTIDE SEQUENCE [LARGE SCALE GENOMIC DNA]</scope>
    <source>
        <strain evidence="13">14028-0561.14</strain>
    </source>
</reference>
<evidence type="ECO:0000256" key="1">
    <source>
        <dbReference type="ARBA" id="ARBA00004479"/>
    </source>
</evidence>
<keyword evidence="4" id="KW-0677">Repeat</keyword>
<dbReference type="AlphaFoldDB" id="A0A6P4IWF5"/>
<organism evidence="13 14">
    <name type="scientific">Drosophila kikkawai</name>
    <name type="common">Fruit fly</name>
    <dbReference type="NCBI Taxonomy" id="30033"/>
    <lineage>
        <taxon>Eukaryota</taxon>
        <taxon>Metazoa</taxon>
        <taxon>Ecdysozoa</taxon>
        <taxon>Arthropoda</taxon>
        <taxon>Hexapoda</taxon>
        <taxon>Insecta</taxon>
        <taxon>Pterygota</taxon>
        <taxon>Neoptera</taxon>
        <taxon>Endopterygota</taxon>
        <taxon>Diptera</taxon>
        <taxon>Brachycera</taxon>
        <taxon>Muscomorpha</taxon>
        <taxon>Ephydroidea</taxon>
        <taxon>Drosophilidae</taxon>
        <taxon>Drosophila</taxon>
        <taxon>Sophophora</taxon>
    </lineage>
</organism>
<evidence type="ECO:0000256" key="2">
    <source>
        <dbReference type="ARBA" id="ARBA00022692"/>
    </source>
</evidence>
<gene>
    <name evidence="14" type="primary">LOC108082479</name>
</gene>
<proteinExistence type="predicted"/>
<evidence type="ECO:0000256" key="4">
    <source>
        <dbReference type="ARBA" id="ARBA00022737"/>
    </source>
</evidence>
<evidence type="ECO:0000256" key="3">
    <source>
        <dbReference type="ARBA" id="ARBA00022729"/>
    </source>
</evidence>
<name>A0A6P4IWF5_DROKI</name>
<keyword evidence="2 11" id="KW-0812">Transmembrane</keyword>
<evidence type="ECO:0000256" key="10">
    <source>
        <dbReference type="SAM" id="MobiDB-lite"/>
    </source>
</evidence>
<keyword evidence="6 11" id="KW-0472">Membrane</keyword>
<feature type="transmembrane region" description="Helical" evidence="11">
    <location>
        <begin position="531"/>
        <end position="552"/>
    </location>
</feature>
<feature type="signal peptide" evidence="12">
    <location>
        <begin position="1"/>
        <end position="23"/>
    </location>
</feature>
<evidence type="ECO:0008006" key="15">
    <source>
        <dbReference type="Google" id="ProtNLM"/>
    </source>
</evidence>
<dbReference type="InterPro" id="IPR003529">
    <property type="entry name" value="Hematopoietin_rcpt_Gp130_CS"/>
</dbReference>
<evidence type="ECO:0000256" key="11">
    <source>
        <dbReference type="SAM" id="Phobius"/>
    </source>
</evidence>
<keyword evidence="9" id="KW-0325">Glycoprotein</keyword>
<dbReference type="GeneID" id="108082479"/>
<evidence type="ECO:0000313" key="14">
    <source>
        <dbReference type="RefSeq" id="XP_017033377.1"/>
    </source>
</evidence>
<dbReference type="PROSITE" id="PS01353">
    <property type="entry name" value="HEMATOPO_REC_L_F2"/>
    <property type="match status" value="1"/>
</dbReference>
<evidence type="ECO:0000256" key="5">
    <source>
        <dbReference type="ARBA" id="ARBA00022989"/>
    </source>
</evidence>
<feature type="region of interest" description="Disordered" evidence="10">
    <location>
        <begin position="611"/>
        <end position="655"/>
    </location>
</feature>
<keyword evidence="8" id="KW-0675">Receptor</keyword>
<keyword evidence="3 12" id="KW-0732">Signal</keyword>
<dbReference type="RefSeq" id="XP_017033377.1">
    <property type="nucleotide sequence ID" value="XM_017177888.3"/>
</dbReference>
<feature type="chain" id="PRO_5028401368" description="Cytokine receptor" evidence="12">
    <location>
        <begin position="24"/>
        <end position="665"/>
    </location>
</feature>
<evidence type="ECO:0000256" key="8">
    <source>
        <dbReference type="ARBA" id="ARBA00023170"/>
    </source>
</evidence>